<accession>A0A2T2NTI9</accession>
<organism evidence="1 2">
    <name type="scientific">Corynespora cassiicola Philippines</name>
    <dbReference type="NCBI Taxonomy" id="1448308"/>
    <lineage>
        <taxon>Eukaryota</taxon>
        <taxon>Fungi</taxon>
        <taxon>Dikarya</taxon>
        <taxon>Ascomycota</taxon>
        <taxon>Pezizomycotina</taxon>
        <taxon>Dothideomycetes</taxon>
        <taxon>Pleosporomycetidae</taxon>
        <taxon>Pleosporales</taxon>
        <taxon>Corynesporascaceae</taxon>
        <taxon>Corynespora</taxon>
    </lineage>
</organism>
<proteinExistence type="predicted"/>
<protein>
    <submittedName>
        <fullName evidence="1">Uncharacterized protein</fullName>
    </submittedName>
</protein>
<dbReference type="EMBL" id="KZ678133">
    <property type="protein sequence ID" value="PSN68737.1"/>
    <property type="molecule type" value="Genomic_DNA"/>
</dbReference>
<dbReference type="AlphaFoldDB" id="A0A2T2NTI9"/>
<sequence>MACVSPWSPCTLPGINTAAIFPTQPPLNRRAPPRTSQPVRNLALNVRARRWRASGWVGLHLTNVDMAMAKHQPAYSIHEPVSKHQQGKVPSAQAAYAFMFPKRSSRFGSAPCATISEAVLRWAGLGRSGAEVRCSLARAWRVARGRAVMCEAGRQASRQGLDWGNGSEMGGVRCDGRAGAAERQHGELMGTRAGGEAGLEHASISRTGTVLACRREMGGWTSLATSAGVA</sequence>
<reference evidence="1 2" key="1">
    <citation type="journal article" date="2018" name="Front. Microbiol.">
        <title>Genome-Wide Analysis of Corynespora cassiicola Leaf Fall Disease Putative Effectors.</title>
        <authorList>
            <person name="Lopez D."/>
            <person name="Ribeiro S."/>
            <person name="Label P."/>
            <person name="Fumanal B."/>
            <person name="Venisse J.S."/>
            <person name="Kohler A."/>
            <person name="de Oliveira R.R."/>
            <person name="Labutti K."/>
            <person name="Lipzen A."/>
            <person name="Lail K."/>
            <person name="Bauer D."/>
            <person name="Ohm R.A."/>
            <person name="Barry K.W."/>
            <person name="Spatafora J."/>
            <person name="Grigoriev I.V."/>
            <person name="Martin F.M."/>
            <person name="Pujade-Renaud V."/>
        </authorList>
    </citation>
    <scope>NUCLEOTIDE SEQUENCE [LARGE SCALE GENOMIC DNA]</scope>
    <source>
        <strain evidence="1 2">Philippines</strain>
    </source>
</reference>
<gene>
    <name evidence="1" type="ORF">BS50DRAFT_323591</name>
</gene>
<evidence type="ECO:0000313" key="2">
    <source>
        <dbReference type="Proteomes" id="UP000240883"/>
    </source>
</evidence>
<keyword evidence="2" id="KW-1185">Reference proteome</keyword>
<dbReference type="Proteomes" id="UP000240883">
    <property type="component" value="Unassembled WGS sequence"/>
</dbReference>
<evidence type="ECO:0000313" key="1">
    <source>
        <dbReference type="EMBL" id="PSN68737.1"/>
    </source>
</evidence>
<name>A0A2T2NTI9_CORCC</name>